<dbReference type="Proteomes" id="UP000273626">
    <property type="component" value="Unassembled WGS sequence"/>
</dbReference>
<dbReference type="KEGG" id="ppan:ESD82_08915"/>
<keyword evidence="3" id="KW-0614">Plasmid</keyword>
<dbReference type="PANTHER" id="PTHR11091:SF0">
    <property type="entry name" value="MALATE DEHYDROGENASE"/>
    <property type="match status" value="1"/>
</dbReference>
<geneLocation type="plasmid" evidence="6">
    <name>ppan2</name>
</geneLocation>
<evidence type="ECO:0000256" key="2">
    <source>
        <dbReference type="ARBA" id="ARBA00023002"/>
    </source>
</evidence>
<geneLocation type="plasmid" evidence="3">
    <name>pPAN2</name>
</geneLocation>
<dbReference type="InterPro" id="IPR036111">
    <property type="entry name" value="Mal/L-sulfo/L-lacto_DH-like_sf"/>
</dbReference>
<accession>A0AAE6NTG6</accession>
<name>A0AAE6NTG6_PARPN</name>
<dbReference type="AlphaFoldDB" id="A0AAE6NTG6"/>
<protein>
    <submittedName>
        <fullName evidence="4">Delta1-piperideine-2-carboxylate reductase</fullName>
    </submittedName>
    <submittedName>
        <fullName evidence="3">Ldh family oxidoreductase</fullName>
    </submittedName>
</protein>
<dbReference type="Gene3D" id="1.10.1530.10">
    <property type="match status" value="1"/>
</dbReference>
<dbReference type="InterPro" id="IPR043144">
    <property type="entry name" value="Mal/L-sulf/L-lact_DH-like_ah"/>
</dbReference>
<comment type="similarity">
    <text evidence="1">Belongs to the LDH2/MDH2 oxidoreductase family.</text>
</comment>
<dbReference type="Gene3D" id="3.30.1370.60">
    <property type="entry name" value="Hypothetical oxidoreductase yiak, domain 2"/>
    <property type="match status" value="1"/>
</dbReference>
<dbReference type="PANTHER" id="PTHR11091">
    <property type="entry name" value="OXIDOREDUCTASE-RELATED"/>
    <property type="match status" value="1"/>
</dbReference>
<evidence type="ECO:0000313" key="4">
    <source>
        <dbReference type="EMBL" id="RKS43091.1"/>
    </source>
</evidence>
<reference evidence="4 5" key="1">
    <citation type="submission" date="2018-10" db="EMBL/GenBank/DDBJ databases">
        <title>Genomic Encyclopedia of Archaeal and Bacterial Type Strains, Phase II (KMG-II): from individual species to whole genera.</title>
        <authorList>
            <person name="Goeker M."/>
        </authorList>
    </citation>
    <scope>NUCLEOTIDE SEQUENCE [LARGE SCALE GENOMIC DNA]</scope>
    <source>
        <strain evidence="5">ATCC 35512 / DSM 2944 / CIP 106514 / LMD 82.5 / NBRC 102493 / NCCB 82005 / GB17</strain>
        <strain evidence="4">DSM 2944</strain>
    </source>
</reference>
<evidence type="ECO:0000313" key="3">
    <source>
        <dbReference type="EMBL" id="QFG36326.1"/>
    </source>
</evidence>
<dbReference type="RefSeq" id="WP_143091240.1">
    <property type="nucleotide sequence ID" value="NZ_CP044425.1"/>
</dbReference>
<sequence length="338" mass="35734">MMTFALDPNATHVPFDLLVLRLRSLLEEAGASEEVAAILARNCAACERDGTFSHGVFRIPGYLSTLRSGWVDGHAQPQIARVGASYLRIDAMNGFAQPALEAACEDIRAMIGESGAAIVALRNSHHFSALWPDVEPWADAGLVALTMVTGGPAVMPRGVARPVFGTNPIAFATPVEGGMPIAMDFATSSMSQGDLRIARDEGRRVPLGTGIGRQGRDTEDPAEILDEGGILPFGGHKGALLSLMVELLASALTGGPFSHEVDMSSAPGAEIPRTGQLLIVLDPQRGGNDRFGGRVAGLVQMLRDMGMARLPGDHRYQRRAKAAAQGVPITPAIRALFI</sequence>
<evidence type="ECO:0000313" key="5">
    <source>
        <dbReference type="Proteomes" id="UP000273626"/>
    </source>
</evidence>
<dbReference type="GeneID" id="51370685"/>
<dbReference type="Pfam" id="PF02615">
    <property type="entry name" value="Ldh_2"/>
    <property type="match status" value="1"/>
</dbReference>
<dbReference type="EMBL" id="RBLI01000003">
    <property type="protein sequence ID" value="RKS43091.1"/>
    <property type="molecule type" value="Genomic_DNA"/>
</dbReference>
<reference evidence="3 6" key="2">
    <citation type="submission" date="2019-01" db="EMBL/GenBank/DDBJ databases">
        <title>Complete Genome Sequence and Annotation of the Paracoccus pantotrophus type strain DSM 2944.</title>
        <authorList>
            <person name="Bockwoldt J.A."/>
            <person name="Zimmermann M."/>
            <person name="Tiso T."/>
            <person name="Blank L.M."/>
        </authorList>
    </citation>
    <scope>NUCLEOTIDE SEQUENCE [LARGE SCALE GENOMIC DNA]</scope>
    <source>
        <strain evidence="3 6">DSM 2944</strain>
        <plasmid evidence="6">ppan2</plasmid>
        <plasmid evidence="3">pPAN2</plasmid>
    </source>
</reference>
<dbReference type="InterPro" id="IPR043143">
    <property type="entry name" value="Mal/L-sulf/L-lact_DH-like_NADP"/>
</dbReference>
<gene>
    <name evidence="4" type="ORF">BDE18_4030</name>
    <name evidence="3" type="ORF">ESD82_08915</name>
</gene>
<dbReference type="InterPro" id="IPR003767">
    <property type="entry name" value="Malate/L-lactate_DH-like"/>
</dbReference>
<organism evidence="3 6">
    <name type="scientific">Paracoccus pantotrophus</name>
    <name type="common">Thiosphaera pantotropha</name>
    <dbReference type="NCBI Taxonomy" id="82367"/>
    <lineage>
        <taxon>Bacteria</taxon>
        <taxon>Pseudomonadati</taxon>
        <taxon>Pseudomonadota</taxon>
        <taxon>Alphaproteobacteria</taxon>
        <taxon>Rhodobacterales</taxon>
        <taxon>Paracoccaceae</taxon>
        <taxon>Paracoccus</taxon>
    </lineage>
</organism>
<dbReference type="GO" id="GO:0016491">
    <property type="term" value="F:oxidoreductase activity"/>
    <property type="evidence" value="ECO:0007669"/>
    <property type="project" value="UniProtKB-KW"/>
</dbReference>
<keyword evidence="5" id="KW-1185">Reference proteome</keyword>
<proteinExistence type="inferred from homology"/>
<evidence type="ECO:0000256" key="1">
    <source>
        <dbReference type="ARBA" id="ARBA00006056"/>
    </source>
</evidence>
<dbReference type="Proteomes" id="UP000326453">
    <property type="component" value="Plasmid pPAN2"/>
</dbReference>
<keyword evidence="2" id="KW-0560">Oxidoreductase</keyword>
<dbReference type="EMBL" id="CP044425">
    <property type="protein sequence ID" value="QFG36326.1"/>
    <property type="molecule type" value="Genomic_DNA"/>
</dbReference>
<evidence type="ECO:0000313" key="6">
    <source>
        <dbReference type="Proteomes" id="UP000326453"/>
    </source>
</evidence>
<dbReference type="SUPFAM" id="SSF89733">
    <property type="entry name" value="L-sulfolactate dehydrogenase-like"/>
    <property type="match status" value="1"/>
</dbReference>